<keyword evidence="5 9" id="KW-0238">DNA-binding</keyword>
<dbReference type="GO" id="GO:0005829">
    <property type="term" value="C:cytosol"/>
    <property type="evidence" value="ECO:0007669"/>
    <property type="project" value="TreeGrafter"/>
</dbReference>
<evidence type="ECO:0000256" key="4">
    <source>
        <dbReference type="ARBA" id="ARBA00023015"/>
    </source>
</evidence>
<dbReference type="GO" id="GO:0000156">
    <property type="term" value="F:phosphorelay response regulator activity"/>
    <property type="evidence" value="ECO:0007669"/>
    <property type="project" value="TreeGrafter"/>
</dbReference>
<dbReference type="PROSITE" id="PS51755">
    <property type="entry name" value="OMPR_PHOB"/>
    <property type="match status" value="1"/>
</dbReference>
<evidence type="ECO:0000256" key="1">
    <source>
        <dbReference type="ARBA" id="ARBA00018672"/>
    </source>
</evidence>
<dbReference type="PROSITE" id="PS50110">
    <property type="entry name" value="RESPONSE_REGULATORY"/>
    <property type="match status" value="1"/>
</dbReference>
<keyword evidence="2 8" id="KW-0597">Phosphoprotein</keyword>
<evidence type="ECO:0000256" key="8">
    <source>
        <dbReference type="PROSITE-ProRule" id="PRU00169"/>
    </source>
</evidence>
<evidence type="ECO:0000259" key="10">
    <source>
        <dbReference type="PROSITE" id="PS50110"/>
    </source>
</evidence>
<evidence type="ECO:0000259" key="11">
    <source>
        <dbReference type="PROSITE" id="PS51755"/>
    </source>
</evidence>
<dbReference type="FunFam" id="3.40.50.2300:FF:000001">
    <property type="entry name" value="DNA-binding response regulator PhoB"/>
    <property type="match status" value="1"/>
</dbReference>
<dbReference type="EMBL" id="JAAEEH010000027">
    <property type="protein sequence ID" value="NDL68063.1"/>
    <property type="molecule type" value="Genomic_DNA"/>
</dbReference>
<evidence type="ECO:0000256" key="3">
    <source>
        <dbReference type="ARBA" id="ARBA00023012"/>
    </source>
</evidence>
<keyword evidence="3" id="KW-0902">Two-component regulatory system</keyword>
<comment type="function">
    <text evidence="7">May play the central regulatory role in sporulation. It may be an element of the effector pathway responsible for the activation of sporulation genes in response to nutritional stress. Spo0A may act in concert with spo0H (a sigma factor) to control the expression of some genes that are critical to the sporulation process.</text>
</comment>
<dbReference type="Gene3D" id="3.40.50.2300">
    <property type="match status" value="1"/>
</dbReference>
<dbReference type="FunFam" id="1.10.10.10:FF:000018">
    <property type="entry name" value="DNA-binding response regulator ResD"/>
    <property type="match status" value="1"/>
</dbReference>
<dbReference type="Gene3D" id="1.10.10.10">
    <property type="entry name" value="Winged helix-like DNA-binding domain superfamily/Winged helix DNA-binding domain"/>
    <property type="match status" value="1"/>
</dbReference>
<dbReference type="PANTHER" id="PTHR48111">
    <property type="entry name" value="REGULATOR OF RPOS"/>
    <property type="match status" value="1"/>
</dbReference>
<organism evidence="12 13">
    <name type="scientific">Anaerotalea alkaliphila</name>
    <dbReference type="NCBI Taxonomy" id="2662126"/>
    <lineage>
        <taxon>Bacteria</taxon>
        <taxon>Bacillati</taxon>
        <taxon>Bacillota</taxon>
        <taxon>Clostridia</taxon>
        <taxon>Eubacteriales</taxon>
        <taxon>Anaerotalea</taxon>
    </lineage>
</organism>
<evidence type="ECO:0000256" key="7">
    <source>
        <dbReference type="ARBA" id="ARBA00024867"/>
    </source>
</evidence>
<dbReference type="Proteomes" id="UP000461585">
    <property type="component" value="Unassembled WGS sequence"/>
</dbReference>
<keyword evidence="6" id="KW-0804">Transcription</keyword>
<comment type="caution">
    <text evidence="12">The sequence shown here is derived from an EMBL/GenBank/DDBJ whole genome shotgun (WGS) entry which is preliminary data.</text>
</comment>
<dbReference type="InterPro" id="IPR036388">
    <property type="entry name" value="WH-like_DNA-bd_sf"/>
</dbReference>
<keyword evidence="4" id="KW-0805">Transcription regulation</keyword>
<name>A0A7X5HWU7_9FIRM</name>
<dbReference type="Pfam" id="PF00072">
    <property type="entry name" value="Response_reg"/>
    <property type="match status" value="1"/>
</dbReference>
<dbReference type="PANTHER" id="PTHR48111:SF1">
    <property type="entry name" value="TWO-COMPONENT RESPONSE REGULATOR ORR33"/>
    <property type="match status" value="1"/>
</dbReference>
<sequence length="225" mass="25922">MKGNILIAEDEERLRKLIVKYLQGEGYHVLEARDGREALELFQENSVDLLVLDVMMPGMDGFQVCREVRGTSPVPILMLTARTEEEDALQGFKLGADDYVAKPFRTRELMARIKALLVRSGKLSAKEEIQVGAMRIQLAARRVEVQGEEIYLSPKEYDTLLYLVENRGRALSREQILNKVWGYDYYGDDRSVDTIIKRLRKKMGTMGDWIYTVRGMGYRFEEGEE</sequence>
<proteinExistence type="predicted"/>
<feature type="domain" description="OmpR/PhoB-type" evidence="11">
    <location>
        <begin position="126"/>
        <end position="222"/>
    </location>
</feature>
<dbReference type="CDD" id="cd00383">
    <property type="entry name" value="trans_reg_C"/>
    <property type="match status" value="1"/>
</dbReference>
<dbReference type="InterPro" id="IPR001867">
    <property type="entry name" value="OmpR/PhoB-type_DNA-bd"/>
</dbReference>
<evidence type="ECO:0000256" key="2">
    <source>
        <dbReference type="ARBA" id="ARBA00022553"/>
    </source>
</evidence>
<dbReference type="RefSeq" id="WP_162370788.1">
    <property type="nucleotide sequence ID" value="NZ_JAAEEH010000027.1"/>
</dbReference>
<dbReference type="GO" id="GO:0000976">
    <property type="term" value="F:transcription cis-regulatory region binding"/>
    <property type="evidence" value="ECO:0007669"/>
    <property type="project" value="TreeGrafter"/>
</dbReference>
<dbReference type="AlphaFoldDB" id="A0A7X5HWU7"/>
<feature type="modified residue" description="4-aspartylphosphate" evidence="8">
    <location>
        <position position="53"/>
    </location>
</feature>
<keyword evidence="13" id="KW-1185">Reference proteome</keyword>
<dbReference type="InterPro" id="IPR011006">
    <property type="entry name" value="CheY-like_superfamily"/>
</dbReference>
<dbReference type="InterPro" id="IPR039420">
    <property type="entry name" value="WalR-like"/>
</dbReference>
<dbReference type="InterPro" id="IPR001789">
    <property type="entry name" value="Sig_transdc_resp-reg_receiver"/>
</dbReference>
<accession>A0A7X5HWU7</accession>
<dbReference type="Pfam" id="PF00486">
    <property type="entry name" value="Trans_reg_C"/>
    <property type="match status" value="1"/>
</dbReference>
<reference evidence="12 13" key="1">
    <citation type="submission" date="2020-01" db="EMBL/GenBank/DDBJ databases">
        <title>Anaeroalcalibacter tamaniensis gen. nov., sp. nov., moderately halophilic strictly anaerobic fermenter bacterium from mud volcano of Taman peninsula.</title>
        <authorList>
            <person name="Frolova A."/>
            <person name="Merkel A.Y."/>
            <person name="Slobodkin A.I."/>
        </authorList>
    </citation>
    <scope>NUCLEOTIDE SEQUENCE [LARGE SCALE GENOMIC DNA]</scope>
    <source>
        <strain evidence="12 13">F-3ap</strain>
    </source>
</reference>
<dbReference type="GO" id="GO:0032993">
    <property type="term" value="C:protein-DNA complex"/>
    <property type="evidence" value="ECO:0007669"/>
    <property type="project" value="TreeGrafter"/>
</dbReference>
<evidence type="ECO:0000256" key="6">
    <source>
        <dbReference type="ARBA" id="ARBA00023163"/>
    </source>
</evidence>
<dbReference type="CDD" id="cd17574">
    <property type="entry name" value="REC_OmpR"/>
    <property type="match status" value="1"/>
</dbReference>
<evidence type="ECO:0000256" key="9">
    <source>
        <dbReference type="PROSITE-ProRule" id="PRU01091"/>
    </source>
</evidence>
<dbReference type="SMART" id="SM00862">
    <property type="entry name" value="Trans_reg_C"/>
    <property type="match status" value="1"/>
</dbReference>
<dbReference type="SMART" id="SM00448">
    <property type="entry name" value="REC"/>
    <property type="match status" value="1"/>
</dbReference>
<dbReference type="GO" id="GO:0006355">
    <property type="term" value="P:regulation of DNA-templated transcription"/>
    <property type="evidence" value="ECO:0007669"/>
    <property type="project" value="InterPro"/>
</dbReference>
<dbReference type="SUPFAM" id="SSF52172">
    <property type="entry name" value="CheY-like"/>
    <property type="match status" value="1"/>
</dbReference>
<evidence type="ECO:0000313" key="13">
    <source>
        <dbReference type="Proteomes" id="UP000461585"/>
    </source>
</evidence>
<feature type="DNA-binding region" description="OmpR/PhoB-type" evidence="9">
    <location>
        <begin position="126"/>
        <end position="222"/>
    </location>
</feature>
<feature type="domain" description="Response regulatory" evidence="10">
    <location>
        <begin position="4"/>
        <end position="117"/>
    </location>
</feature>
<dbReference type="Gene3D" id="6.10.250.690">
    <property type="match status" value="1"/>
</dbReference>
<gene>
    <name evidence="12" type="ORF">GXN74_09955</name>
</gene>
<evidence type="ECO:0000313" key="12">
    <source>
        <dbReference type="EMBL" id="NDL68063.1"/>
    </source>
</evidence>
<evidence type="ECO:0000256" key="5">
    <source>
        <dbReference type="ARBA" id="ARBA00023125"/>
    </source>
</evidence>
<protein>
    <recommendedName>
        <fullName evidence="1">Stage 0 sporulation protein A homolog</fullName>
    </recommendedName>
</protein>